<gene>
    <name evidence="6" type="ORF">BZL29_3349</name>
</gene>
<evidence type="ECO:0000256" key="2">
    <source>
        <dbReference type="ARBA" id="ARBA00022801"/>
    </source>
</evidence>
<name>A0A1V3XD15_MYCKA</name>
<evidence type="ECO:0000256" key="3">
    <source>
        <dbReference type="ARBA" id="ARBA00049957"/>
    </source>
</evidence>
<keyword evidence="6" id="KW-0269">Exonuclease</keyword>
<dbReference type="PANTHER" id="PTHR42646:SF2">
    <property type="entry name" value="5'-3' EXONUCLEASE FAMILY PROTEIN"/>
    <property type="match status" value="1"/>
</dbReference>
<organism evidence="6 7">
    <name type="scientific">Mycobacterium kansasii</name>
    <dbReference type="NCBI Taxonomy" id="1768"/>
    <lineage>
        <taxon>Bacteria</taxon>
        <taxon>Bacillati</taxon>
        <taxon>Actinomycetota</taxon>
        <taxon>Actinomycetes</taxon>
        <taxon>Mycobacteriales</taxon>
        <taxon>Mycobacteriaceae</taxon>
        <taxon>Mycobacterium</taxon>
    </lineage>
</organism>
<dbReference type="SMART" id="SM00475">
    <property type="entry name" value="53EXOc"/>
    <property type="match status" value="1"/>
</dbReference>
<dbReference type="GO" id="GO:0033567">
    <property type="term" value="P:DNA replication, Okazaki fragment processing"/>
    <property type="evidence" value="ECO:0007669"/>
    <property type="project" value="InterPro"/>
</dbReference>
<evidence type="ECO:0000313" key="7">
    <source>
        <dbReference type="Proteomes" id="UP000188532"/>
    </source>
</evidence>
<dbReference type="Pfam" id="PF02739">
    <property type="entry name" value="5_3_exonuc_N"/>
    <property type="match status" value="1"/>
</dbReference>
<dbReference type="GO" id="GO:0003677">
    <property type="term" value="F:DNA binding"/>
    <property type="evidence" value="ECO:0007669"/>
    <property type="project" value="InterPro"/>
</dbReference>
<keyword evidence="1" id="KW-0540">Nuclease</keyword>
<dbReference type="EMBL" id="MVBN01000003">
    <property type="protein sequence ID" value="OOK77103.1"/>
    <property type="molecule type" value="Genomic_DNA"/>
</dbReference>
<dbReference type="InterPro" id="IPR038969">
    <property type="entry name" value="FEN"/>
</dbReference>
<reference evidence="6 7" key="1">
    <citation type="submission" date="2017-02" db="EMBL/GenBank/DDBJ databases">
        <title>Complete genome sequences of Mycobacterium kansasii strains isolated from rhesus macaques.</title>
        <authorList>
            <person name="Panda A."/>
            <person name="Nagaraj S."/>
            <person name="Zhao X."/>
            <person name="Tettelin H."/>
            <person name="Detolla L.J."/>
        </authorList>
    </citation>
    <scope>NUCLEOTIDE SEQUENCE [LARGE SCALE GENOMIC DNA]</scope>
    <source>
        <strain evidence="6 7">11-3469</strain>
    </source>
</reference>
<comment type="function">
    <text evidence="3">5'-3' exonuclease acting preferentially on double-stranded DNA.</text>
</comment>
<dbReference type="CDD" id="cd09859">
    <property type="entry name" value="PIN_53EXO"/>
    <property type="match status" value="1"/>
</dbReference>
<protein>
    <recommendedName>
        <fullName evidence="4">5'-3' exonuclease</fullName>
    </recommendedName>
</protein>
<comment type="caution">
    <text evidence="6">The sequence shown here is derived from an EMBL/GenBank/DDBJ whole genome shotgun (WGS) entry which is preliminary data.</text>
</comment>
<evidence type="ECO:0000259" key="5">
    <source>
        <dbReference type="SMART" id="SM00475"/>
    </source>
</evidence>
<dbReference type="InterPro" id="IPR020046">
    <property type="entry name" value="5-3_exonucl_a-hlix_arch_N"/>
</dbReference>
<proteinExistence type="predicted"/>
<evidence type="ECO:0000313" key="6">
    <source>
        <dbReference type="EMBL" id="OOK77103.1"/>
    </source>
</evidence>
<accession>A0A1V3XD15</accession>
<dbReference type="InterPro" id="IPR029060">
    <property type="entry name" value="PIN-like_dom_sf"/>
</dbReference>
<keyword evidence="2" id="KW-0378">Hydrolase</keyword>
<dbReference type="Gene3D" id="3.40.50.1010">
    <property type="entry name" value="5'-nuclease"/>
    <property type="match status" value="1"/>
</dbReference>
<dbReference type="PANTHER" id="PTHR42646">
    <property type="entry name" value="FLAP ENDONUCLEASE XNI"/>
    <property type="match status" value="1"/>
</dbReference>
<dbReference type="FunFam" id="3.40.50.1010:FF:000001">
    <property type="entry name" value="DNA polymerase I"/>
    <property type="match status" value="1"/>
</dbReference>
<dbReference type="GO" id="GO:0008409">
    <property type="term" value="F:5'-3' exonuclease activity"/>
    <property type="evidence" value="ECO:0007669"/>
    <property type="project" value="InterPro"/>
</dbReference>
<feature type="domain" description="5'-3' exonuclease" evidence="5">
    <location>
        <begin position="1"/>
        <end position="227"/>
    </location>
</feature>
<dbReference type="AlphaFoldDB" id="A0A1V3XD15"/>
<evidence type="ECO:0000256" key="4">
    <source>
        <dbReference type="ARBA" id="ARBA00050026"/>
    </source>
</evidence>
<sequence>MLLDGNSLAFRAFYALPAENFKTRGGLTTNAVYGFTAMLINLLRDEAPTHIAAAFDVSRQTFRSERYPEYKANRSSTPDEFHGQIDITKEVLGALGITVLAEPGFEADDIIATLATQAEKEGYRVLVVTGDRDSLQLVSDDVTVLYPRKGVSELTRFTPEAVVEKYGLTPAQYPDFAALRGTPATTCPAFPGWARRPPPSGSPNTARCRSWSTMSTRFAAKSATRFGRTWPTWCATANSPSWCVMCRWPKPRTRCGCSPGTATTSTGSSTTWSSGCCETGYSTRWPRSSPRSTRGSTCAAGRCSPARWRSGWPHTPATGAAAA</sequence>
<evidence type="ECO:0000256" key="1">
    <source>
        <dbReference type="ARBA" id="ARBA00022722"/>
    </source>
</evidence>
<dbReference type="InterPro" id="IPR002421">
    <property type="entry name" value="5-3_exonuclease"/>
</dbReference>
<dbReference type="GO" id="GO:0017108">
    <property type="term" value="F:5'-flap endonuclease activity"/>
    <property type="evidence" value="ECO:0007669"/>
    <property type="project" value="InterPro"/>
</dbReference>
<dbReference type="Proteomes" id="UP000188532">
    <property type="component" value="Unassembled WGS sequence"/>
</dbReference>
<dbReference type="SUPFAM" id="SSF88723">
    <property type="entry name" value="PIN domain-like"/>
    <property type="match status" value="1"/>
</dbReference>